<dbReference type="EMBL" id="AP018694">
    <property type="protein sequence ID" value="BBE19127.1"/>
    <property type="molecule type" value="Genomic_DNA"/>
</dbReference>
<dbReference type="KEGG" id="anf:AQPE_3301"/>
<gene>
    <name evidence="1" type="ORF">AQPE_3301</name>
</gene>
<name>A0A5K7SCE3_9BACT</name>
<dbReference type="AlphaFoldDB" id="A0A5K7SCE3"/>
<evidence type="ECO:0000313" key="1">
    <source>
        <dbReference type="EMBL" id="BBE19127.1"/>
    </source>
</evidence>
<evidence type="ECO:0000313" key="2">
    <source>
        <dbReference type="Proteomes" id="UP001193389"/>
    </source>
</evidence>
<sequence length="662" mass="75088">MDFNKITSVVFVCSFIFAYPVVGQDFNSNRVVNQSDHTAGKTNSTEFVQIADNEFISTDSGSISNAGSELLISQSAGVYDLTTLKLKNKIIPLIYPVYQLLDYFETKGDLGFLPQAKPYTKVFIAELLIKLIAKDNLSNREKRLVQQQLADIMQDYNGLKIYQEASKNTYAVAGFSAETSVRSGIGDNGTLAMSLLGEPYLSGDLGKHLTFTAGMGLAIERLTPDIFYQSYTRDKKVVFPYESVGYSYLPYQFNFDTMWAHVLASGTSGEGKPVKKDVTAGMIYHTELNGSWFDGAVQMSINNQRRAWGHDQNNLVLSSTARRFPGIELKIQPAKWIRYSYVMGSLFSYANQDSSYKSEIYGYELGQVQKNFTYHLVEFMPSRWLQISAGGGNIWSKRFELAYMVPFVMPHFTQIDVGDHDNLTMYFDVATLIPSVGKIWGGFLVDEFDFKTSGKLFRMPHNRYAWQLGWKSNLISELIPGTTSTLKYTRLSPFVYTHYPETEFNTFGSGAVDLTYTHDEFNLGFYLPPNSSELNLKLVNVAVPDLVLSLDNKLIIHGTNDLASTNIYQIYGDVYRQYYEEPGRAMIKYPYENFTKDGIYDWTVMSEFRFDWKLRNSGLLNYYRVVGSLGYAKTWWRSNESQVVAPESRNLITGSIGIVVEM</sequence>
<organism evidence="1 2">
    <name type="scientific">Aquipluma nitroreducens</name>
    <dbReference type="NCBI Taxonomy" id="2010828"/>
    <lineage>
        <taxon>Bacteria</taxon>
        <taxon>Pseudomonadati</taxon>
        <taxon>Bacteroidota</taxon>
        <taxon>Bacteroidia</taxon>
        <taxon>Marinilabiliales</taxon>
        <taxon>Prolixibacteraceae</taxon>
        <taxon>Aquipluma</taxon>
    </lineage>
</organism>
<keyword evidence="2" id="KW-1185">Reference proteome</keyword>
<protein>
    <recommendedName>
        <fullName evidence="3">Capsule assembly Wzi family protein</fullName>
    </recommendedName>
</protein>
<accession>A0A5K7SCE3</accession>
<dbReference type="Proteomes" id="UP001193389">
    <property type="component" value="Chromosome"/>
</dbReference>
<proteinExistence type="predicted"/>
<reference evidence="1" key="1">
    <citation type="journal article" date="2020" name="Int. J. Syst. Evol. Microbiol.">
        <title>Aquipluma nitroreducens gen. nov. sp. nov., a novel facultatively anaerobic bacterium isolated from a freshwater lake.</title>
        <authorList>
            <person name="Watanabe M."/>
            <person name="Kojima H."/>
            <person name="Fukui M."/>
        </authorList>
    </citation>
    <scope>NUCLEOTIDE SEQUENCE</scope>
    <source>
        <strain evidence="1">MeG22</strain>
    </source>
</reference>
<evidence type="ECO:0008006" key="3">
    <source>
        <dbReference type="Google" id="ProtNLM"/>
    </source>
</evidence>
<dbReference type="RefSeq" id="WP_318347400.1">
    <property type="nucleotide sequence ID" value="NZ_AP018694.1"/>
</dbReference>